<accession>A0A382VEH5</accession>
<reference evidence="1" key="1">
    <citation type="submission" date="2018-05" db="EMBL/GenBank/DDBJ databases">
        <authorList>
            <person name="Lanie J.A."/>
            <person name="Ng W.-L."/>
            <person name="Kazmierczak K.M."/>
            <person name="Andrzejewski T.M."/>
            <person name="Davidsen T.M."/>
            <person name="Wayne K.J."/>
            <person name="Tettelin H."/>
            <person name="Glass J.I."/>
            <person name="Rusch D."/>
            <person name="Podicherti R."/>
            <person name="Tsui H.-C.T."/>
            <person name="Winkler M.E."/>
        </authorList>
    </citation>
    <scope>NUCLEOTIDE SEQUENCE</scope>
</reference>
<protein>
    <submittedName>
        <fullName evidence="1">Uncharacterized protein</fullName>
    </submittedName>
</protein>
<dbReference type="EMBL" id="UINC01150944">
    <property type="protein sequence ID" value="SVD44271.1"/>
    <property type="molecule type" value="Genomic_DNA"/>
</dbReference>
<dbReference type="AlphaFoldDB" id="A0A382VEH5"/>
<gene>
    <name evidence="1" type="ORF">METZ01_LOCUS397125</name>
</gene>
<name>A0A382VEH5_9ZZZZ</name>
<feature type="non-terminal residue" evidence="1">
    <location>
        <position position="50"/>
    </location>
</feature>
<proteinExistence type="predicted"/>
<organism evidence="1">
    <name type="scientific">marine metagenome</name>
    <dbReference type="NCBI Taxonomy" id="408172"/>
    <lineage>
        <taxon>unclassified sequences</taxon>
        <taxon>metagenomes</taxon>
        <taxon>ecological metagenomes</taxon>
    </lineage>
</organism>
<sequence length="50" mass="5732">MPKYGNLKAVSKYDYASLCTEHPSVTPRSRRRHWQVRSDGSVIFIVALPL</sequence>
<evidence type="ECO:0000313" key="1">
    <source>
        <dbReference type="EMBL" id="SVD44271.1"/>
    </source>
</evidence>